<dbReference type="CDD" id="cd12152">
    <property type="entry name" value="F1-ATPase_delta"/>
    <property type="match status" value="1"/>
</dbReference>
<evidence type="ECO:0000256" key="1">
    <source>
        <dbReference type="ARBA" id="ARBA00003543"/>
    </source>
</evidence>
<comment type="subcellular location">
    <subcellularLocation>
        <location evidence="2">Endomembrane system</location>
        <topology evidence="2">Peripheral membrane protein</topology>
    </subcellularLocation>
</comment>
<feature type="domain" description="ATP synthase F1 complex delta/epsilon subunit N-terminal" evidence="11">
    <location>
        <begin position="20"/>
        <end position="82"/>
    </location>
</feature>
<dbReference type="Gene3D" id="2.60.15.10">
    <property type="entry name" value="F0F1 ATP synthase delta/epsilon subunit, N-terminal"/>
    <property type="match status" value="1"/>
</dbReference>
<evidence type="ECO:0000259" key="11">
    <source>
        <dbReference type="Pfam" id="PF02823"/>
    </source>
</evidence>
<accession>A0A2S6HFH6</accession>
<keyword evidence="8" id="KW-0139">CF(1)</keyword>
<protein>
    <recommendedName>
        <fullName evidence="4">ATP synthase epsilon chain</fullName>
    </recommendedName>
    <alternativeName>
        <fullName evidence="10">ATP synthase F1 sector epsilon subunit</fullName>
    </alternativeName>
    <alternativeName>
        <fullName evidence="9">F-ATPase epsilon subunit</fullName>
    </alternativeName>
</protein>
<dbReference type="EMBL" id="PTIZ01000004">
    <property type="protein sequence ID" value="PPK76234.1"/>
    <property type="molecule type" value="Genomic_DNA"/>
</dbReference>
<dbReference type="GO" id="GO:0046933">
    <property type="term" value="F:proton-transporting ATP synthase activity, rotational mechanism"/>
    <property type="evidence" value="ECO:0007669"/>
    <property type="project" value="InterPro"/>
</dbReference>
<evidence type="ECO:0000256" key="4">
    <source>
        <dbReference type="ARBA" id="ARBA00014480"/>
    </source>
</evidence>
<dbReference type="Proteomes" id="UP000240010">
    <property type="component" value="Unassembled WGS sequence"/>
</dbReference>
<dbReference type="InterPro" id="IPR001469">
    <property type="entry name" value="ATP_synth_F1_dsu/esu"/>
</dbReference>
<evidence type="ECO:0000256" key="3">
    <source>
        <dbReference type="ARBA" id="ARBA00005712"/>
    </source>
</evidence>
<comment type="similarity">
    <text evidence="3">Belongs to the ATPase epsilon chain family.</text>
</comment>
<evidence type="ECO:0000256" key="10">
    <source>
        <dbReference type="ARBA" id="ARBA00031795"/>
    </source>
</evidence>
<evidence type="ECO:0000313" key="12">
    <source>
        <dbReference type="EMBL" id="PPK76234.1"/>
    </source>
</evidence>
<dbReference type="RefSeq" id="WP_027149810.1">
    <property type="nucleotide sequence ID" value="NZ_PTIZ01000004.1"/>
</dbReference>
<evidence type="ECO:0000256" key="6">
    <source>
        <dbReference type="ARBA" id="ARBA00023065"/>
    </source>
</evidence>
<dbReference type="GO" id="GO:0045259">
    <property type="term" value="C:proton-transporting ATP synthase complex"/>
    <property type="evidence" value="ECO:0007669"/>
    <property type="project" value="UniProtKB-KW"/>
</dbReference>
<dbReference type="Pfam" id="PF02823">
    <property type="entry name" value="ATP-synt_DE_N"/>
    <property type="match status" value="1"/>
</dbReference>
<comment type="function">
    <text evidence="1">Produces ATP from ADP in the presence of a proton gradient across the membrane.</text>
</comment>
<dbReference type="InterPro" id="IPR036771">
    <property type="entry name" value="ATPsynth_dsu/esu_N"/>
</dbReference>
<dbReference type="AlphaFoldDB" id="A0A2S6HFH6"/>
<evidence type="ECO:0000256" key="8">
    <source>
        <dbReference type="ARBA" id="ARBA00023196"/>
    </source>
</evidence>
<keyword evidence="5" id="KW-0813">Transport</keyword>
<dbReference type="InterPro" id="IPR020546">
    <property type="entry name" value="ATP_synth_F1_dsu/esu_N"/>
</dbReference>
<keyword evidence="6" id="KW-0406">Ion transport</keyword>
<comment type="caution">
    <text evidence="12">The sequence shown here is derived from an EMBL/GenBank/DDBJ whole genome shotgun (WGS) entry which is preliminary data.</text>
</comment>
<evidence type="ECO:0000256" key="7">
    <source>
        <dbReference type="ARBA" id="ARBA00023136"/>
    </source>
</evidence>
<organism evidence="12 13">
    <name type="scientific">Methylobacter tundripaludum</name>
    <dbReference type="NCBI Taxonomy" id="173365"/>
    <lineage>
        <taxon>Bacteria</taxon>
        <taxon>Pseudomonadati</taxon>
        <taxon>Pseudomonadota</taxon>
        <taxon>Gammaproteobacteria</taxon>
        <taxon>Methylococcales</taxon>
        <taxon>Methylococcaceae</taxon>
        <taxon>Methylobacter</taxon>
    </lineage>
</organism>
<keyword evidence="8" id="KW-0066">ATP synthesis</keyword>
<dbReference type="GO" id="GO:0012505">
    <property type="term" value="C:endomembrane system"/>
    <property type="evidence" value="ECO:0007669"/>
    <property type="project" value="UniProtKB-SubCell"/>
</dbReference>
<proteinExistence type="inferred from homology"/>
<dbReference type="SUPFAM" id="SSF51344">
    <property type="entry name" value="Epsilon subunit of F1F0-ATP synthase N-terminal domain"/>
    <property type="match status" value="1"/>
</dbReference>
<keyword evidence="7" id="KW-0472">Membrane</keyword>
<evidence type="ECO:0000256" key="9">
    <source>
        <dbReference type="ARBA" id="ARBA00030215"/>
    </source>
</evidence>
<reference evidence="12 13" key="1">
    <citation type="submission" date="2018-02" db="EMBL/GenBank/DDBJ databases">
        <title>Subsurface microbial communities from deep shales in Ohio and West Virginia, USA.</title>
        <authorList>
            <person name="Wrighton K."/>
        </authorList>
    </citation>
    <scope>NUCLEOTIDE SEQUENCE [LARGE SCALE GENOMIC DNA]</scope>
    <source>
        <strain evidence="12 13">OWC-DMM</strain>
    </source>
</reference>
<evidence type="ECO:0000256" key="2">
    <source>
        <dbReference type="ARBA" id="ARBA00004184"/>
    </source>
</evidence>
<gene>
    <name evidence="12" type="ORF">B0F87_104326</name>
</gene>
<sequence>MNPFVLNLFDASHEQRIAGVTSFVGEDASGSFGIQAHHARFMTTLVFGLARFRLATEDWQYLALPGAVAYFNNNELTISTRHFLIDTDFERISALLEQQLIAEEENLHATRESLHRMEQAMLKRMLMLKRKTSWQS</sequence>
<name>A0A2S6HFH6_9GAMM</name>
<evidence type="ECO:0000256" key="5">
    <source>
        <dbReference type="ARBA" id="ARBA00022448"/>
    </source>
</evidence>
<evidence type="ECO:0000313" key="13">
    <source>
        <dbReference type="Proteomes" id="UP000240010"/>
    </source>
</evidence>